<gene>
    <name evidence="1" type="ORF">Amon02_001080700</name>
</gene>
<keyword evidence="2" id="KW-1185">Reference proteome</keyword>
<dbReference type="Proteomes" id="UP001165064">
    <property type="component" value="Unassembled WGS sequence"/>
</dbReference>
<organism evidence="1 2">
    <name type="scientific">Ambrosiozyma monospora</name>
    <name type="common">Yeast</name>
    <name type="synonym">Endomycopsis monosporus</name>
    <dbReference type="NCBI Taxonomy" id="43982"/>
    <lineage>
        <taxon>Eukaryota</taxon>
        <taxon>Fungi</taxon>
        <taxon>Dikarya</taxon>
        <taxon>Ascomycota</taxon>
        <taxon>Saccharomycotina</taxon>
        <taxon>Pichiomycetes</taxon>
        <taxon>Pichiales</taxon>
        <taxon>Pichiaceae</taxon>
        <taxon>Ambrosiozyma</taxon>
    </lineage>
</organism>
<reference evidence="1" key="1">
    <citation type="submission" date="2023-04" db="EMBL/GenBank/DDBJ databases">
        <title>Ambrosiozyma monospora NBRC 10751.</title>
        <authorList>
            <person name="Ichikawa N."/>
            <person name="Sato H."/>
            <person name="Tonouchi N."/>
        </authorList>
    </citation>
    <scope>NUCLEOTIDE SEQUENCE</scope>
    <source>
        <strain evidence="1">NBRC 10751</strain>
    </source>
</reference>
<accession>A0ACB5U2I0</accession>
<comment type="caution">
    <text evidence="1">The sequence shown here is derived from an EMBL/GenBank/DDBJ whole genome shotgun (WGS) entry which is preliminary data.</text>
</comment>
<protein>
    <submittedName>
        <fullName evidence="1">Unnamed protein product</fullName>
    </submittedName>
</protein>
<name>A0ACB5U2I0_AMBMO</name>
<evidence type="ECO:0000313" key="2">
    <source>
        <dbReference type="Proteomes" id="UP001165064"/>
    </source>
</evidence>
<sequence length="145" mass="16041">MQRGSPLNTLTDEDGRIQLNKNFENAKEIELTDIQPNYIDSQDIEYDDDSDYSDAYSLDQTYSHQDDSNDIADGADFESELKEYADGSEDEDLTSSDDDSISITCSSNAVHDDLVDLGDIEEGNTSIAEVDTGKDVAAKFVLESF</sequence>
<evidence type="ECO:0000313" key="1">
    <source>
        <dbReference type="EMBL" id="GME99724.1"/>
    </source>
</evidence>
<dbReference type="EMBL" id="BSXS01011118">
    <property type="protein sequence ID" value="GME99724.1"/>
    <property type="molecule type" value="Genomic_DNA"/>
</dbReference>
<proteinExistence type="predicted"/>